<keyword evidence="3" id="KW-1185">Reference proteome</keyword>
<evidence type="ECO:0000313" key="2">
    <source>
        <dbReference type="EMBL" id="RDI70194.1"/>
    </source>
</evidence>
<dbReference type="AlphaFoldDB" id="A0A370IL11"/>
<sequence>MLPHAPLFLTDMVNGRELRFGTRTRTVAAAHFLAAGLLLSVLAGWLLTGYRPGPAMDFLARLWAASAGESTVLTRGDALGLLRTSVVTAVALALGAIAAAQFVTAACTRRGRRFRLCLFAGLSGAFTVAAFPLVFVGVSLIYLSRSQFE</sequence>
<dbReference type="Proteomes" id="UP000255421">
    <property type="component" value="Unassembled WGS sequence"/>
</dbReference>
<keyword evidence="1" id="KW-0472">Membrane</keyword>
<reference evidence="2 3" key="1">
    <citation type="submission" date="2018-07" db="EMBL/GenBank/DDBJ databases">
        <title>Genome sequence of extremly halophilic archaeon Halopelagius longus strain BC12-B1.</title>
        <authorList>
            <person name="Zhang X."/>
        </authorList>
    </citation>
    <scope>NUCLEOTIDE SEQUENCE [LARGE SCALE GENOMIC DNA]</scope>
    <source>
        <strain evidence="2 3">BC12-B1</strain>
    </source>
</reference>
<organism evidence="2 3">
    <name type="scientific">Halopelagius longus</name>
    <dbReference type="NCBI Taxonomy" id="1236180"/>
    <lineage>
        <taxon>Archaea</taxon>
        <taxon>Methanobacteriati</taxon>
        <taxon>Methanobacteriota</taxon>
        <taxon>Stenosarchaea group</taxon>
        <taxon>Halobacteria</taxon>
        <taxon>Halobacteriales</taxon>
        <taxon>Haloferacaceae</taxon>
    </lineage>
</organism>
<name>A0A370IL11_9EURY</name>
<protein>
    <submittedName>
        <fullName evidence="2">Uncharacterized protein</fullName>
    </submittedName>
</protein>
<evidence type="ECO:0000313" key="3">
    <source>
        <dbReference type="Proteomes" id="UP000255421"/>
    </source>
</evidence>
<evidence type="ECO:0000256" key="1">
    <source>
        <dbReference type="SAM" id="Phobius"/>
    </source>
</evidence>
<accession>A0A370IL11</accession>
<feature type="transmembrane region" description="Helical" evidence="1">
    <location>
        <begin position="26"/>
        <end position="47"/>
    </location>
</feature>
<dbReference type="EMBL" id="QQST01000002">
    <property type="protein sequence ID" value="RDI70194.1"/>
    <property type="molecule type" value="Genomic_DNA"/>
</dbReference>
<keyword evidence="1" id="KW-1133">Transmembrane helix</keyword>
<gene>
    <name evidence="2" type="ORF">DWB78_16400</name>
</gene>
<comment type="caution">
    <text evidence="2">The sequence shown here is derived from an EMBL/GenBank/DDBJ whole genome shotgun (WGS) entry which is preliminary data.</text>
</comment>
<keyword evidence="1" id="KW-0812">Transmembrane</keyword>
<feature type="transmembrane region" description="Helical" evidence="1">
    <location>
        <begin position="81"/>
        <end position="104"/>
    </location>
</feature>
<feature type="transmembrane region" description="Helical" evidence="1">
    <location>
        <begin position="116"/>
        <end position="143"/>
    </location>
</feature>
<proteinExistence type="predicted"/>